<dbReference type="PANTHER" id="PTHR30399:SF1">
    <property type="entry name" value="UTP PYROPHOSPHATASE"/>
    <property type="match status" value="1"/>
</dbReference>
<dbReference type="Gene3D" id="3.30.2010.10">
    <property type="entry name" value="Metalloproteases ('zincins'), catalytic domain"/>
    <property type="match status" value="1"/>
</dbReference>
<keyword evidence="2" id="KW-0378">Hydrolase</keyword>
<dbReference type="AlphaFoldDB" id="A0A5B9Y4B6"/>
<evidence type="ECO:0000313" key="2">
    <source>
        <dbReference type="EMBL" id="QEH61516.1"/>
    </source>
</evidence>
<dbReference type="EMBL" id="CP043026">
    <property type="protein sequence ID" value="QEH61516.1"/>
    <property type="molecule type" value="Genomic_DNA"/>
</dbReference>
<proteinExistence type="predicted"/>
<dbReference type="Pfam" id="PF01863">
    <property type="entry name" value="YgjP-like"/>
    <property type="match status" value="1"/>
</dbReference>
<keyword evidence="2" id="KW-0645">Protease</keyword>
<name>A0A5B9Y4B6_9MOLU</name>
<dbReference type="GO" id="GO:0006508">
    <property type="term" value="P:proteolysis"/>
    <property type="evidence" value="ECO:0007669"/>
    <property type="project" value="UniProtKB-KW"/>
</dbReference>
<feature type="domain" description="YgjP-like metallopeptidase" evidence="1">
    <location>
        <begin position="26"/>
        <end position="220"/>
    </location>
</feature>
<reference evidence="2 3" key="1">
    <citation type="submission" date="2019-08" db="EMBL/GenBank/DDBJ databases">
        <title>Complete genome sequence of Spiroplasma chinense CCH (DSM 19755).</title>
        <authorList>
            <person name="Shen H.-Y."/>
            <person name="Lin Y.-C."/>
            <person name="Chou L."/>
            <person name="Kuo C.-H."/>
        </authorList>
    </citation>
    <scope>NUCLEOTIDE SEQUENCE [LARGE SCALE GENOMIC DNA]</scope>
    <source>
        <strain evidence="2 3">CCH</strain>
    </source>
</reference>
<dbReference type="InterPro" id="IPR053136">
    <property type="entry name" value="UTP_pyrophosphatase-like"/>
</dbReference>
<dbReference type="RefSeq" id="WP_166507908.1">
    <property type="nucleotide sequence ID" value="NZ_CP043026.1"/>
</dbReference>
<accession>A0A5B9Y4B6</accession>
<organism evidence="2 3">
    <name type="scientific">Spiroplasma chinense</name>
    <dbReference type="NCBI Taxonomy" id="216932"/>
    <lineage>
        <taxon>Bacteria</taxon>
        <taxon>Bacillati</taxon>
        <taxon>Mycoplasmatota</taxon>
        <taxon>Mollicutes</taxon>
        <taxon>Entomoplasmatales</taxon>
        <taxon>Spiroplasmataceae</taxon>
        <taxon>Spiroplasma</taxon>
    </lineage>
</organism>
<dbReference type="GO" id="GO:0008237">
    <property type="term" value="F:metallopeptidase activity"/>
    <property type="evidence" value="ECO:0007669"/>
    <property type="project" value="UniProtKB-KW"/>
</dbReference>
<dbReference type="CDD" id="cd07344">
    <property type="entry name" value="M48_yhfN_like"/>
    <property type="match status" value="1"/>
</dbReference>
<dbReference type="Proteomes" id="UP000323144">
    <property type="component" value="Chromosome"/>
</dbReference>
<dbReference type="PANTHER" id="PTHR30399">
    <property type="entry name" value="UNCHARACTERIZED PROTEIN YGJP"/>
    <property type="match status" value="1"/>
</dbReference>
<keyword evidence="2" id="KW-0482">Metalloprotease</keyword>
<gene>
    <name evidence="2" type="ORF">SCHIN_v1c03190</name>
</gene>
<evidence type="ECO:0000259" key="1">
    <source>
        <dbReference type="Pfam" id="PF01863"/>
    </source>
</evidence>
<evidence type="ECO:0000313" key="3">
    <source>
        <dbReference type="Proteomes" id="UP000323144"/>
    </source>
</evidence>
<sequence length="223" mass="27292">MLKIRKKISYKSKPIEYDLILREEQRYIRLKIVEDNIVVSAPTQAQDWEIEQLIYKNINKIIKVIEFREKYKKVEIGNPGFIKIFDEKQEVFFKQEIDKNNKFEYKIYENDLETIKHMYKKIAIVYEKEFVKRVNFWKEKMDLDFKNLTIKEMKGKWGICYPKKSRIVLNTRLIHYPENAMNYVIVHELSHLVHENHSKDFWYHVQKYLPEYKSFGDLLKLSI</sequence>
<keyword evidence="3" id="KW-1185">Reference proteome</keyword>
<dbReference type="KEGG" id="schi:SCHIN_v1c03190"/>
<dbReference type="InterPro" id="IPR002725">
    <property type="entry name" value="YgjP-like_metallopeptidase"/>
</dbReference>
<protein>
    <submittedName>
        <fullName evidence="2">Zinc metalloprotease</fullName>
    </submittedName>
</protein>